<dbReference type="AlphaFoldDB" id="A0A0C2JJM4"/>
<proteinExistence type="inferred from homology"/>
<dbReference type="InterPro" id="IPR015421">
    <property type="entry name" value="PyrdxlP-dep_Trfase_major"/>
</dbReference>
<dbReference type="CDD" id="cd00609">
    <property type="entry name" value="AAT_like"/>
    <property type="match status" value="1"/>
</dbReference>
<dbReference type="InterPro" id="IPR004839">
    <property type="entry name" value="Aminotransferase_I/II_large"/>
</dbReference>
<evidence type="ECO:0000256" key="3">
    <source>
        <dbReference type="ARBA" id="ARBA00023015"/>
    </source>
</evidence>
<dbReference type="EMBL" id="JROO01000016">
    <property type="protein sequence ID" value="KIH99115.1"/>
    <property type="molecule type" value="Genomic_DNA"/>
</dbReference>
<gene>
    <name evidence="8" type="ORF">LP52_09355</name>
</gene>
<dbReference type="SUPFAM" id="SSF46785">
    <property type="entry name" value="Winged helix' DNA-binding domain"/>
    <property type="match status" value="1"/>
</dbReference>
<dbReference type="GO" id="GO:0030170">
    <property type="term" value="F:pyridoxal phosphate binding"/>
    <property type="evidence" value="ECO:0007669"/>
    <property type="project" value="InterPro"/>
</dbReference>
<evidence type="ECO:0000259" key="7">
    <source>
        <dbReference type="PROSITE" id="PS50949"/>
    </source>
</evidence>
<feature type="region of interest" description="Disordered" evidence="6">
    <location>
        <begin position="88"/>
        <end position="113"/>
    </location>
</feature>
<dbReference type="Proteomes" id="UP000031675">
    <property type="component" value="Unassembled WGS sequence"/>
</dbReference>
<evidence type="ECO:0000313" key="8">
    <source>
        <dbReference type="EMBL" id="KIH99115.1"/>
    </source>
</evidence>
<dbReference type="SUPFAM" id="SSF53383">
    <property type="entry name" value="PLP-dependent transferases"/>
    <property type="match status" value="1"/>
</dbReference>
<evidence type="ECO:0000256" key="2">
    <source>
        <dbReference type="ARBA" id="ARBA00022898"/>
    </source>
</evidence>
<feature type="domain" description="HTH gntR-type" evidence="7">
    <location>
        <begin position="4"/>
        <end position="72"/>
    </location>
</feature>
<evidence type="ECO:0000256" key="5">
    <source>
        <dbReference type="ARBA" id="ARBA00023163"/>
    </source>
</evidence>
<keyword evidence="9" id="KW-1185">Reference proteome</keyword>
<dbReference type="InterPro" id="IPR015424">
    <property type="entry name" value="PyrdxlP-dep_Trfase"/>
</dbReference>
<dbReference type="STRING" id="183763.LP52_09355"/>
<organism evidence="8 9">
    <name type="scientific">Streptomonospora alba</name>
    <dbReference type="NCBI Taxonomy" id="183763"/>
    <lineage>
        <taxon>Bacteria</taxon>
        <taxon>Bacillati</taxon>
        <taxon>Actinomycetota</taxon>
        <taxon>Actinomycetes</taxon>
        <taxon>Streptosporangiales</taxon>
        <taxon>Nocardiopsidaceae</taxon>
        <taxon>Streptomonospora</taxon>
    </lineage>
</organism>
<keyword evidence="2" id="KW-0663">Pyridoxal phosphate</keyword>
<keyword evidence="3" id="KW-0805">Transcription regulation</keyword>
<dbReference type="GO" id="GO:0003677">
    <property type="term" value="F:DNA binding"/>
    <property type="evidence" value="ECO:0007669"/>
    <property type="project" value="UniProtKB-KW"/>
</dbReference>
<dbReference type="PANTHER" id="PTHR46577:SF1">
    <property type="entry name" value="HTH-TYPE TRANSCRIPTIONAL REGULATORY PROTEIN GABR"/>
    <property type="match status" value="1"/>
</dbReference>
<name>A0A0C2JJM4_9ACTN</name>
<dbReference type="SMART" id="SM00345">
    <property type="entry name" value="HTH_GNTR"/>
    <property type="match status" value="1"/>
</dbReference>
<dbReference type="CDD" id="cd07377">
    <property type="entry name" value="WHTH_GntR"/>
    <property type="match status" value="1"/>
</dbReference>
<comment type="similarity">
    <text evidence="1">In the C-terminal section; belongs to the class-I pyridoxal-phosphate-dependent aminotransferase family.</text>
</comment>
<evidence type="ECO:0000256" key="1">
    <source>
        <dbReference type="ARBA" id="ARBA00005384"/>
    </source>
</evidence>
<keyword evidence="4" id="KW-0238">DNA-binding</keyword>
<evidence type="ECO:0000256" key="4">
    <source>
        <dbReference type="ARBA" id="ARBA00023125"/>
    </source>
</evidence>
<dbReference type="Gene3D" id="1.10.10.10">
    <property type="entry name" value="Winged helix-like DNA-binding domain superfamily/Winged helix DNA-binding domain"/>
    <property type="match status" value="1"/>
</dbReference>
<accession>A0A0C2JJM4</accession>
<comment type="caution">
    <text evidence="8">The sequence shown here is derived from an EMBL/GenBank/DDBJ whole genome shotgun (WGS) entry which is preliminary data.</text>
</comment>
<dbReference type="Pfam" id="PF00392">
    <property type="entry name" value="GntR"/>
    <property type="match status" value="1"/>
</dbReference>
<dbReference type="InterPro" id="IPR036390">
    <property type="entry name" value="WH_DNA-bd_sf"/>
</dbReference>
<dbReference type="PANTHER" id="PTHR46577">
    <property type="entry name" value="HTH-TYPE TRANSCRIPTIONAL REGULATORY PROTEIN GABR"/>
    <property type="match status" value="1"/>
</dbReference>
<reference evidence="9" key="1">
    <citation type="journal article" date="2015" name="Chem. Biol.">
        <title>Structure, bioactivity, and resistance mechanism of streptomonomicin, an unusual lasso Peptide from an understudied halophilic actinomycete.</title>
        <authorList>
            <person name="Metelev M."/>
            <person name="Tietz J.I."/>
            <person name="Melby J.O."/>
            <person name="Blair P.M."/>
            <person name="Zhu L."/>
            <person name="Livnat I."/>
            <person name="Severinov K."/>
            <person name="Mitchell D.A."/>
        </authorList>
    </citation>
    <scope>NUCLEOTIDE SEQUENCE [LARGE SCALE GENOMIC DNA]</scope>
    <source>
        <strain evidence="9">YIM 90003</strain>
    </source>
</reference>
<dbReference type="GO" id="GO:0003700">
    <property type="term" value="F:DNA-binding transcription factor activity"/>
    <property type="evidence" value="ECO:0007669"/>
    <property type="project" value="InterPro"/>
</dbReference>
<dbReference type="InterPro" id="IPR051446">
    <property type="entry name" value="HTH_trans_reg/aminotransferase"/>
</dbReference>
<dbReference type="InterPro" id="IPR036388">
    <property type="entry name" value="WH-like_DNA-bd_sf"/>
</dbReference>
<evidence type="ECO:0000256" key="6">
    <source>
        <dbReference type="SAM" id="MobiDB-lite"/>
    </source>
</evidence>
<evidence type="ECO:0000313" key="9">
    <source>
        <dbReference type="Proteomes" id="UP000031675"/>
    </source>
</evidence>
<dbReference type="InterPro" id="IPR000524">
    <property type="entry name" value="Tscrpt_reg_HTH_GntR"/>
</dbReference>
<dbReference type="Pfam" id="PF00155">
    <property type="entry name" value="Aminotran_1_2"/>
    <property type="match status" value="1"/>
</dbReference>
<dbReference type="Gene3D" id="3.40.640.10">
    <property type="entry name" value="Type I PLP-dependent aspartate aminotransferase-like (Major domain)"/>
    <property type="match status" value="1"/>
</dbReference>
<sequence>MTDRRSATGIAAGVERAVDAGVLTAGCTLPPIRGLAGELGVNPNTVSAAYRTLRRRGVVETAGRRGTRVRPRLGSALREDIAVPVAAGSHDLAGGNPDPRLLPAPGGPLGDANPDAEPVLYGWPAEDDGLRRVATESFGADGVPEGTVAVACGALDAVEKALLSRLRPGDRVAVEDPGWHALLDLLGLLGLEPHGVPVDDQGPLPDAFASALGAGARAVVVTSRAQNPFGSALSGRRAEALREVMAAHPQALLIEDDHGFAFTSSPFHSLAPAARDWMLVRSVSKFLGPDLRTAVLVGDPQTVEGVRTRQRVTQGWVSHTLQRTAARLWREAADTPRHVAARYDERRQALIDALARHAVPAHGASGLNVWVPVPEETGVVSRLQDRGWAVAPGARFRISGRPGMRITTAALDPAEAPSLAADVAASLRPETAGRGT</sequence>
<protein>
    <submittedName>
        <fullName evidence="8">GntR family transcriptional regulator</fullName>
    </submittedName>
</protein>
<keyword evidence="5" id="KW-0804">Transcription</keyword>
<dbReference type="PROSITE" id="PS50949">
    <property type="entry name" value="HTH_GNTR"/>
    <property type="match status" value="1"/>
</dbReference>